<dbReference type="InterPro" id="IPR038404">
    <property type="entry name" value="TRAP_DctP_sf"/>
</dbReference>
<dbReference type="STRING" id="377629.TERTU_0891"/>
<dbReference type="Proteomes" id="UP000009080">
    <property type="component" value="Chromosome"/>
</dbReference>
<sequence>MKIRLGLICLLSSCLMLSSCGTDSDVRVIKMAHSLDTNHPVHKAMVYMAERLTVISGGKMQLDIYPGGQLGSERESIELLQIGSLAMTKVSASPLEGFVPAMKVFGIPYVFRDHDHYWRVLNGEIGKELLLAGEKVRLRGLGYFDAGSRSYYTVDKPIRSPDDLQGMKIRVQNSQTAVRMVKAMGGSGTPISWGELYTALQQGVVDGAENNPPSFFSSKHYEVCKFFTLNEHTSVPDIVIISSYVWNSLSAQEQSWLQQAMDEAVVFQRKLWVQATNEALEAVKAAGVEIIYPDKQPFMDVVQEMQKSYEGTPAYDLLERIKAI</sequence>
<dbReference type="InterPro" id="IPR018389">
    <property type="entry name" value="DctP_fam"/>
</dbReference>
<dbReference type="PANTHER" id="PTHR33376:SF2">
    <property type="entry name" value="DICARBOXYLATE-BINDING PERIPLASMIC PROTEIN"/>
    <property type="match status" value="1"/>
</dbReference>
<protein>
    <submittedName>
        <fullName evidence="3">TRAP transporter solute receptor, DctP family</fullName>
    </submittedName>
</protein>
<evidence type="ECO:0000313" key="3">
    <source>
        <dbReference type="EMBL" id="ACR12915.1"/>
    </source>
</evidence>
<dbReference type="PIRSF" id="PIRSF006470">
    <property type="entry name" value="DctB"/>
    <property type="match status" value="1"/>
</dbReference>
<feature type="chain" id="PRO_5002948812" evidence="2">
    <location>
        <begin position="25"/>
        <end position="324"/>
    </location>
</feature>
<dbReference type="Pfam" id="PF03480">
    <property type="entry name" value="DctP"/>
    <property type="match status" value="1"/>
</dbReference>
<feature type="signal peptide" evidence="2">
    <location>
        <begin position="1"/>
        <end position="24"/>
    </location>
</feature>
<keyword evidence="1 2" id="KW-0732">Signal</keyword>
<dbReference type="GO" id="GO:0030246">
    <property type="term" value="F:carbohydrate binding"/>
    <property type="evidence" value="ECO:0007669"/>
    <property type="project" value="TreeGrafter"/>
</dbReference>
<dbReference type="CDD" id="cd13671">
    <property type="entry name" value="PBP2_TRAP_SBP_like_3"/>
    <property type="match status" value="1"/>
</dbReference>
<dbReference type="InterPro" id="IPR004682">
    <property type="entry name" value="TRAP_DctP"/>
</dbReference>
<dbReference type="KEGG" id="ttu:TERTU_0891"/>
<proteinExistence type="predicted"/>
<dbReference type="Gene3D" id="3.40.190.170">
    <property type="entry name" value="Bacterial extracellular solute-binding protein, family 7"/>
    <property type="match status" value="1"/>
</dbReference>
<dbReference type="HOGENOM" id="CLU_036176_1_3_6"/>
<reference evidence="3 4" key="1">
    <citation type="journal article" date="2009" name="PLoS ONE">
        <title>The complete genome of Teredinibacter turnerae T7901: an intracellular endosymbiont of marine wood-boring bivalves (shipworms).</title>
        <authorList>
            <person name="Yang J.C."/>
            <person name="Madupu R."/>
            <person name="Durkin A.S."/>
            <person name="Ekborg N.A."/>
            <person name="Pedamallu C.S."/>
            <person name="Hostetler J.B."/>
            <person name="Radune D."/>
            <person name="Toms B.S."/>
            <person name="Henrissat B."/>
            <person name="Coutinho P.M."/>
            <person name="Schwarz S."/>
            <person name="Field L."/>
            <person name="Trindade-Silva A.E."/>
            <person name="Soares C.A.G."/>
            <person name="Elshahawi S."/>
            <person name="Hanora A."/>
            <person name="Schmidt E.W."/>
            <person name="Haygood M.G."/>
            <person name="Posfai J."/>
            <person name="Benner J."/>
            <person name="Madinger C."/>
            <person name="Nove J."/>
            <person name="Anton B."/>
            <person name="Chaudhary K."/>
            <person name="Foster J."/>
            <person name="Holman A."/>
            <person name="Kumar S."/>
            <person name="Lessard P.A."/>
            <person name="Luyten Y.A."/>
            <person name="Slatko B."/>
            <person name="Wood N."/>
            <person name="Wu B."/>
            <person name="Teplitski M."/>
            <person name="Mougous J.D."/>
            <person name="Ward N."/>
            <person name="Eisen J.A."/>
            <person name="Badger J.H."/>
            <person name="Distel D.L."/>
        </authorList>
    </citation>
    <scope>NUCLEOTIDE SEQUENCE [LARGE SCALE GENOMIC DNA]</scope>
    <source>
        <strain evidence="4">ATCC 39867 / T7901</strain>
    </source>
</reference>
<dbReference type="PANTHER" id="PTHR33376">
    <property type="match status" value="1"/>
</dbReference>
<evidence type="ECO:0000256" key="2">
    <source>
        <dbReference type="SAM" id="SignalP"/>
    </source>
</evidence>
<dbReference type="NCBIfam" id="NF037995">
    <property type="entry name" value="TRAP_S1"/>
    <property type="match status" value="1"/>
</dbReference>
<gene>
    <name evidence="3" type="ordered locus">TERTU_0891</name>
</gene>
<dbReference type="OrthoDB" id="9771186at2"/>
<dbReference type="eggNOG" id="COG1638">
    <property type="taxonomic scope" value="Bacteria"/>
</dbReference>
<accession>C5BQ45</accession>
<dbReference type="PROSITE" id="PS51257">
    <property type="entry name" value="PROKAR_LIPOPROTEIN"/>
    <property type="match status" value="1"/>
</dbReference>
<dbReference type="RefSeq" id="WP_015819028.1">
    <property type="nucleotide sequence ID" value="NC_012997.1"/>
</dbReference>
<dbReference type="GO" id="GO:0055085">
    <property type="term" value="P:transmembrane transport"/>
    <property type="evidence" value="ECO:0007669"/>
    <property type="project" value="InterPro"/>
</dbReference>
<dbReference type="EMBL" id="CP001614">
    <property type="protein sequence ID" value="ACR12915.1"/>
    <property type="molecule type" value="Genomic_DNA"/>
</dbReference>
<dbReference type="GO" id="GO:0030288">
    <property type="term" value="C:outer membrane-bounded periplasmic space"/>
    <property type="evidence" value="ECO:0007669"/>
    <property type="project" value="InterPro"/>
</dbReference>
<evidence type="ECO:0000313" key="4">
    <source>
        <dbReference type="Proteomes" id="UP000009080"/>
    </source>
</evidence>
<keyword evidence="3" id="KW-0675">Receptor</keyword>
<name>C5BQ45_TERTT</name>
<keyword evidence="4" id="KW-1185">Reference proteome</keyword>
<dbReference type="AlphaFoldDB" id="C5BQ45"/>
<evidence type="ECO:0000256" key="1">
    <source>
        <dbReference type="ARBA" id="ARBA00022729"/>
    </source>
</evidence>
<dbReference type="NCBIfam" id="TIGR00787">
    <property type="entry name" value="dctP"/>
    <property type="match status" value="1"/>
</dbReference>
<organism evidence="3 4">
    <name type="scientific">Teredinibacter turnerae (strain ATCC 39867 / T7901)</name>
    <dbReference type="NCBI Taxonomy" id="377629"/>
    <lineage>
        <taxon>Bacteria</taxon>
        <taxon>Pseudomonadati</taxon>
        <taxon>Pseudomonadota</taxon>
        <taxon>Gammaproteobacteria</taxon>
        <taxon>Cellvibrionales</taxon>
        <taxon>Cellvibrionaceae</taxon>
        <taxon>Teredinibacter</taxon>
    </lineage>
</organism>